<evidence type="ECO:0000313" key="3">
    <source>
        <dbReference type="Proteomes" id="UP001530293"/>
    </source>
</evidence>
<proteinExistence type="predicted"/>
<feature type="region of interest" description="Disordered" evidence="1">
    <location>
        <begin position="89"/>
        <end position="137"/>
    </location>
</feature>
<protein>
    <submittedName>
        <fullName evidence="2">Uncharacterized protein</fullName>
    </submittedName>
</protein>
<keyword evidence="3" id="KW-1185">Reference proteome</keyword>
<sequence length="622" mass="67001">MIGLHDQPASSSSSSPENEEFLRKKKMASQQVMKEVALVKEYLAWLISSGSSDNVIGSSGSGSEGGSLVGAAAPATFGDMIAAVASGTTTTSGGGGGGSGDMVELLGGSNDATSSSTSSSSSSSSSSSKSPTEYHPSYRSDLGNTILLSGTTDPILLQYLNNNFFGQSVLPNFNFDIIKAVVSDVSLAKKGAISREARYGGLLDKLVIEPLSSSTSTSSSVLPTQEEMGGTSSWIVQLDASSSSSSLVSMMKEVARLASSSSTLKNVIVMVASDKDDNDDPHASDMLEGWNAILEASGGDNGSNFKATLLSVGKLYDGGNEGGFYHVGPLATGTTGTTPATTTTTTTTMTPPPSKQLSRKKAYQLLAHALALDSTAQHAYVAYEYSTSDATMMEAIASPVAEGDFVLRDEEGKELVDENKDVKMTCRMIQAMREVGFTQVMELDVLVGKGIEAYKEYIANPPNRENVFSAFTPARDEEDERIMKMLEEESEKNQSVMTAKQEEEKKIAIKGIAKEWAIKEYTLRMLNGIIDDSLSENEFVKSVWDEALAEGAKAYELITSEEYKRSKEKSQKSMTEIGQKLFWDDMPPLLRKKREKLVEKVKQQYMDLLSEEELEKIILMSE</sequence>
<feature type="region of interest" description="Disordered" evidence="1">
    <location>
        <begin position="1"/>
        <end position="27"/>
    </location>
</feature>
<gene>
    <name evidence="2" type="ORF">ACHAWU_004428</name>
</gene>
<organism evidence="2 3">
    <name type="scientific">Discostella pseudostelligera</name>
    <dbReference type="NCBI Taxonomy" id="259834"/>
    <lineage>
        <taxon>Eukaryota</taxon>
        <taxon>Sar</taxon>
        <taxon>Stramenopiles</taxon>
        <taxon>Ochrophyta</taxon>
        <taxon>Bacillariophyta</taxon>
        <taxon>Coscinodiscophyceae</taxon>
        <taxon>Thalassiosirophycidae</taxon>
        <taxon>Stephanodiscales</taxon>
        <taxon>Stephanodiscaceae</taxon>
        <taxon>Discostella</taxon>
    </lineage>
</organism>
<evidence type="ECO:0000256" key="1">
    <source>
        <dbReference type="SAM" id="MobiDB-lite"/>
    </source>
</evidence>
<name>A0ABD3M2X9_9STRA</name>
<reference evidence="2 3" key="1">
    <citation type="submission" date="2024-10" db="EMBL/GenBank/DDBJ databases">
        <title>Updated reference genomes for cyclostephanoid diatoms.</title>
        <authorList>
            <person name="Roberts W.R."/>
            <person name="Alverson A.J."/>
        </authorList>
    </citation>
    <scope>NUCLEOTIDE SEQUENCE [LARGE SCALE GENOMIC DNA]</scope>
    <source>
        <strain evidence="2 3">AJA232-27</strain>
    </source>
</reference>
<dbReference type="EMBL" id="JALLBG020000243">
    <property type="protein sequence ID" value="KAL3758037.1"/>
    <property type="molecule type" value="Genomic_DNA"/>
</dbReference>
<evidence type="ECO:0000313" key="2">
    <source>
        <dbReference type="EMBL" id="KAL3758037.1"/>
    </source>
</evidence>
<feature type="compositionally biased region" description="Low complexity" evidence="1">
    <location>
        <begin position="113"/>
        <end position="130"/>
    </location>
</feature>
<feature type="compositionally biased region" description="Low complexity" evidence="1">
    <location>
        <begin position="335"/>
        <end position="349"/>
    </location>
</feature>
<accession>A0ABD3M2X9</accession>
<feature type="region of interest" description="Disordered" evidence="1">
    <location>
        <begin position="335"/>
        <end position="356"/>
    </location>
</feature>
<dbReference type="Proteomes" id="UP001530293">
    <property type="component" value="Unassembled WGS sequence"/>
</dbReference>
<dbReference type="AlphaFoldDB" id="A0ABD3M2X9"/>
<comment type="caution">
    <text evidence="2">The sequence shown here is derived from an EMBL/GenBank/DDBJ whole genome shotgun (WGS) entry which is preliminary data.</text>
</comment>